<dbReference type="InterPro" id="IPR053144">
    <property type="entry name" value="Acetyltransferase_Butenolide"/>
</dbReference>
<evidence type="ECO:0000313" key="2">
    <source>
        <dbReference type="EMBL" id="KID55073.1"/>
    </source>
</evidence>
<dbReference type="Pfam" id="PF00583">
    <property type="entry name" value="Acetyltransf_1"/>
    <property type="match status" value="1"/>
</dbReference>
<dbReference type="RefSeq" id="WP_039611963.1">
    <property type="nucleotide sequence ID" value="NZ_JWIC01000010.1"/>
</dbReference>
<dbReference type="Gene3D" id="3.40.630.30">
    <property type="match status" value="1"/>
</dbReference>
<dbReference type="EMBL" id="JWIC01000010">
    <property type="protein sequence ID" value="KID55073.1"/>
    <property type="molecule type" value="Genomic_DNA"/>
</dbReference>
<dbReference type="SUPFAM" id="SSF55729">
    <property type="entry name" value="Acyl-CoA N-acyltransferases (Nat)"/>
    <property type="match status" value="1"/>
</dbReference>
<accession>A0A0C1MKX9</accession>
<dbReference type="Proteomes" id="UP000031327">
    <property type="component" value="Unassembled WGS sequence"/>
</dbReference>
<dbReference type="InterPro" id="IPR016181">
    <property type="entry name" value="Acyl_CoA_acyltransferase"/>
</dbReference>
<dbReference type="PROSITE" id="PS51186">
    <property type="entry name" value="GNAT"/>
    <property type="match status" value="1"/>
</dbReference>
<comment type="caution">
    <text evidence="2">The sequence shown here is derived from an EMBL/GenBank/DDBJ whole genome shotgun (WGS) entry which is preliminary data.</text>
</comment>
<evidence type="ECO:0000313" key="3">
    <source>
        <dbReference type="Proteomes" id="UP000031327"/>
    </source>
</evidence>
<dbReference type="InterPro" id="IPR000182">
    <property type="entry name" value="GNAT_dom"/>
</dbReference>
<sequence>MQLVNRLTKSQFNDAYQFLSKRSYWSKGISQEKLHIAFENSLCFALVQNTQLIAFARVVTDYATFANLLDVFVLEPYRGVGHGKQLIDAVVTHPQLQGLRRFTLATHDAHTLYRQFGFNDVEAPQFLMERYIRSGYSSQP</sequence>
<protein>
    <recommendedName>
        <fullName evidence="1">N-acetyltransferase domain-containing protein</fullName>
    </recommendedName>
</protein>
<dbReference type="PANTHER" id="PTHR43233:SF1">
    <property type="entry name" value="FAMILY N-ACETYLTRANSFERASE, PUTATIVE (AFU_ORTHOLOGUE AFUA_6G03350)-RELATED"/>
    <property type="match status" value="1"/>
</dbReference>
<name>A0A0C1MKX9_9GAMM</name>
<dbReference type="AlphaFoldDB" id="A0A0C1MKX9"/>
<dbReference type="PANTHER" id="PTHR43233">
    <property type="entry name" value="FAMILY N-ACETYLTRANSFERASE, PUTATIVE (AFU_ORTHOLOGUE AFUA_6G03350)-RELATED"/>
    <property type="match status" value="1"/>
</dbReference>
<feature type="domain" description="N-acetyltransferase" evidence="1">
    <location>
        <begin position="2"/>
        <end position="140"/>
    </location>
</feature>
<gene>
    <name evidence="2" type="ORF">JF50_24990</name>
</gene>
<organism evidence="2 3">
    <name type="scientific">Pseudoalteromonas luteoviolacea</name>
    <dbReference type="NCBI Taxonomy" id="43657"/>
    <lineage>
        <taxon>Bacteria</taxon>
        <taxon>Pseudomonadati</taxon>
        <taxon>Pseudomonadota</taxon>
        <taxon>Gammaproteobacteria</taxon>
        <taxon>Alteromonadales</taxon>
        <taxon>Pseudoalteromonadaceae</taxon>
        <taxon>Pseudoalteromonas</taxon>
    </lineage>
</organism>
<dbReference type="OrthoDB" id="3216107at2"/>
<proteinExistence type="predicted"/>
<evidence type="ECO:0000259" key="1">
    <source>
        <dbReference type="PROSITE" id="PS51186"/>
    </source>
</evidence>
<dbReference type="GO" id="GO:0016747">
    <property type="term" value="F:acyltransferase activity, transferring groups other than amino-acyl groups"/>
    <property type="evidence" value="ECO:0007669"/>
    <property type="project" value="InterPro"/>
</dbReference>
<reference evidence="2 3" key="1">
    <citation type="submission" date="2014-12" db="EMBL/GenBank/DDBJ databases">
        <title>Draft Genome Sequence of Pseudoalteromonas luteoviolacea HI1.</title>
        <authorList>
            <person name="Asahina A.Y."/>
            <person name="Hadfield M.G."/>
        </authorList>
    </citation>
    <scope>NUCLEOTIDE SEQUENCE [LARGE SCALE GENOMIC DNA]</scope>
    <source>
        <strain evidence="2 3">HI1</strain>
    </source>
</reference>
<dbReference type="CDD" id="cd04301">
    <property type="entry name" value="NAT_SF"/>
    <property type="match status" value="1"/>
</dbReference>